<gene>
    <name evidence="3" type="ORF">D7S89_18580</name>
</gene>
<evidence type="ECO:0000313" key="4">
    <source>
        <dbReference type="Proteomes" id="UP000280434"/>
    </source>
</evidence>
<dbReference type="AlphaFoldDB" id="A0A494X5M1"/>
<dbReference type="PANTHER" id="PTHR21266">
    <property type="entry name" value="IRON-SULFUR DOMAIN CONTAINING PROTEIN"/>
    <property type="match status" value="1"/>
</dbReference>
<dbReference type="RefSeq" id="WP_121279684.1">
    <property type="nucleotide sequence ID" value="NZ_RBZV01000008.1"/>
</dbReference>
<dbReference type="Proteomes" id="UP000280434">
    <property type="component" value="Unassembled WGS sequence"/>
</dbReference>
<dbReference type="InterPro" id="IPR050584">
    <property type="entry name" value="Cholesterol_7-desaturase"/>
</dbReference>
<protein>
    <submittedName>
        <fullName evidence="3">Oxygenase</fullName>
    </submittedName>
</protein>
<evidence type="ECO:0000313" key="3">
    <source>
        <dbReference type="EMBL" id="RKP45985.1"/>
    </source>
</evidence>
<comment type="caution">
    <text evidence="3">The sequence shown here is derived from an EMBL/GenBank/DDBJ whole genome shotgun (WGS) entry which is preliminary data.</text>
</comment>
<dbReference type="GO" id="GO:0016491">
    <property type="term" value="F:oxidoreductase activity"/>
    <property type="evidence" value="ECO:0007669"/>
    <property type="project" value="UniProtKB-KW"/>
</dbReference>
<accession>A0A494X5M1</accession>
<dbReference type="InterPro" id="IPR036922">
    <property type="entry name" value="Rieske_2Fe-2S_sf"/>
</dbReference>
<dbReference type="EMBL" id="RBZV01000008">
    <property type="protein sequence ID" value="RKP45985.1"/>
    <property type="molecule type" value="Genomic_DNA"/>
</dbReference>
<dbReference type="Pfam" id="PF19112">
    <property type="entry name" value="VanA_C"/>
    <property type="match status" value="1"/>
</dbReference>
<dbReference type="GO" id="GO:0051537">
    <property type="term" value="F:2 iron, 2 sulfur cluster binding"/>
    <property type="evidence" value="ECO:0007669"/>
    <property type="project" value="InterPro"/>
</dbReference>
<feature type="domain" description="Vanillate O-demethylase oxygenase-like C-terminal catalytic" evidence="2">
    <location>
        <begin position="132"/>
        <end position="313"/>
    </location>
</feature>
<evidence type="ECO:0000259" key="2">
    <source>
        <dbReference type="Pfam" id="PF19112"/>
    </source>
</evidence>
<dbReference type="PANTHER" id="PTHR21266:SF60">
    <property type="entry name" value="3-KETOSTEROID-9-ALPHA-MONOOXYGENASE, OXYGENASE COMPONENT"/>
    <property type="match status" value="1"/>
</dbReference>
<dbReference type="SUPFAM" id="SSF55961">
    <property type="entry name" value="Bet v1-like"/>
    <property type="match status" value="1"/>
</dbReference>
<dbReference type="OrthoDB" id="9790995at2"/>
<evidence type="ECO:0000256" key="1">
    <source>
        <dbReference type="ARBA" id="ARBA00023002"/>
    </source>
</evidence>
<sequence length="340" mass="38625">MAKLELDEAATAQRYLEREWIPNRFDLRDAWLPVAHGHEVDESVARRQVQSEPCYLWRVKGRLRASKRRPDGPVRANIRDDGSHDYPVLERYGYVWVWYGDPEHASDTLVPDVPYLPYDGGLPPYMHGTVRFDCCSALLIENLLDLTHADFLHADVLGDERADEDRIEVQYTSETVTMIRTCKNKTVAPIMRWFGGVRSRFQDVRAVIHVHVRSSVALAYGRYTPGVDLKLFHPCVSESRDRCRLNFAINSTSAPVPLRFLMPKTPYIVGPQDNVMVGPQSGRYAEAAGRRDLFSRFDGAGARYRFLLQQIAKRQDAGDFSYAADANPGRDVRALLGMPA</sequence>
<dbReference type="Gene3D" id="3.90.380.10">
    <property type="entry name" value="Naphthalene 1,2-dioxygenase Alpha Subunit, Chain A, domain 1"/>
    <property type="match status" value="1"/>
</dbReference>
<keyword evidence="4" id="KW-1185">Reference proteome</keyword>
<name>A0A494X5M1_9BURK</name>
<keyword evidence="1" id="KW-0560">Oxidoreductase</keyword>
<organism evidence="3 4">
    <name type="scientific">Trinickia fusca</name>
    <dbReference type="NCBI Taxonomy" id="2419777"/>
    <lineage>
        <taxon>Bacteria</taxon>
        <taxon>Pseudomonadati</taxon>
        <taxon>Pseudomonadota</taxon>
        <taxon>Betaproteobacteria</taxon>
        <taxon>Burkholderiales</taxon>
        <taxon>Burkholderiaceae</taxon>
        <taxon>Trinickia</taxon>
    </lineage>
</organism>
<reference evidence="3 4" key="1">
    <citation type="submission" date="2018-10" db="EMBL/GenBank/DDBJ databases">
        <title>Paraburkholderia sp. 7MK8-2, isolated from soil.</title>
        <authorList>
            <person name="Gao Z.-H."/>
            <person name="Qiu L.-H."/>
        </authorList>
    </citation>
    <scope>NUCLEOTIDE SEQUENCE [LARGE SCALE GENOMIC DNA]</scope>
    <source>
        <strain evidence="3 4">7MK8-2</strain>
    </source>
</reference>
<dbReference type="SUPFAM" id="SSF50022">
    <property type="entry name" value="ISP domain"/>
    <property type="match status" value="1"/>
</dbReference>
<proteinExistence type="predicted"/>
<dbReference type="InterPro" id="IPR044043">
    <property type="entry name" value="VanA_C_cat"/>
</dbReference>